<dbReference type="InterPro" id="IPR036866">
    <property type="entry name" value="RibonucZ/Hydroxyglut_hydro"/>
</dbReference>
<dbReference type="SUPFAM" id="SSF56281">
    <property type="entry name" value="Metallo-hydrolase/oxidoreductase"/>
    <property type="match status" value="1"/>
</dbReference>
<name>A0ABS9E6U0_9HYPH</name>
<organism evidence="1 2">
    <name type="scientific">Maritalea mediterranea</name>
    <dbReference type="NCBI Taxonomy" id="2909667"/>
    <lineage>
        <taxon>Bacteria</taxon>
        <taxon>Pseudomonadati</taxon>
        <taxon>Pseudomonadota</taxon>
        <taxon>Alphaproteobacteria</taxon>
        <taxon>Hyphomicrobiales</taxon>
        <taxon>Devosiaceae</taxon>
        <taxon>Maritalea</taxon>
    </lineage>
</organism>
<accession>A0ABS9E6U0</accession>
<sequence length="229" mass="26045">MLKPFGDQIWTIDGPPIVAAAGFHYPTRMVIIRLADQSLFVWSPIELTPELRDAVNQIGEVGYLVAPNDMHHMFIKDWMHAYPLAKSFAAPGLVSKRKDILFDSVLGDTPHPEWAGQIDQVVMDGNLITKEVVFFHAQSGTVIFTDLLQQLPQDWFSGWRRVVAKLDLMLDDQPQVPRKFRVTFSRRNEAREALKKIKNWPAERVIMAHGTPVEQGGGAFIERAFAWLK</sequence>
<dbReference type="EMBL" id="JAKGTI010000001">
    <property type="protein sequence ID" value="MCF4097927.1"/>
    <property type="molecule type" value="Genomic_DNA"/>
</dbReference>
<evidence type="ECO:0000313" key="2">
    <source>
        <dbReference type="Proteomes" id="UP001201217"/>
    </source>
</evidence>
<proteinExistence type="predicted"/>
<gene>
    <name evidence="1" type="ORF">L1I42_05435</name>
</gene>
<dbReference type="PANTHER" id="PTHR33835">
    <property type="entry name" value="YALI0C07656P"/>
    <property type="match status" value="1"/>
</dbReference>
<dbReference type="Pfam" id="PF14234">
    <property type="entry name" value="DUF4336"/>
    <property type="match status" value="1"/>
</dbReference>
<dbReference type="Proteomes" id="UP001201217">
    <property type="component" value="Unassembled WGS sequence"/>
</dbReference>
<dbReference type="PANTHER" id="PTHR33835:SF1">
    <property type="entry name" value="METALLO-BETA-LACTAMASE DOMAIN-CONTAINING PROTEIN"/>
    <property type="match status" value="1"/>
</dbReference>
<protein>
    <submittedName>
        <fullName evidence="1">DUF4336 domain-containing protein</fullName>
    </submittedName>
</protein>
<comment type="caution">
    <text evidence="1">The sequence shown here is derived from an EMBL/GenBank/DDBJ whole genome shotgun (WGS) entry which is preliminary data.</text>
</comment>
<keyword evidence="2" id="KW-1185">Reference proteome</keyword>
<dbReference type="InterPro" id="IPR025638">
    <property type="entry name" value="DUF4336"/>
</dbReference>
<reference evidence="1 2" key="1">
    <citation type="submission" date="2022-01" db="EMBL/GenBank/DDBJ databases">
        <title>Maritalea mediterranea sp. nov., isolated from marine plastic residues from the Malva-rosa beach (Valencia, Spain).</title>
        <authorList>
            <person name="Vidal-Verdu A."/>
            <person name="Molina-Menor E."/>
            <person name="Pascual J."/>
            <person name="Pereto J."/>
            <person name="Porcar M."/>
        </authorList>
    </citation>
    <scope>NUCLEOTIDE SEQUENCE [LARGE SCALE GENOMIC DNA]</scope>
    <source>
        <strain evidence="1 2">P4.10X</strain>
    </source>
</reference>
<evidence type="ECO:0000313" key="1">
    <source>
        <dbReference type="EMBL" id="MCF4097927.1"/>
    </source>
</evidence>
<dbReference type="RefSeq" id="WP_236113469.1">
    <property type="nucleotide sequence ID" value="NZ_JAKGTI010000001.1"/>
</dbReference>